<evidence type="ECO:0000313" key="8">
    <source>
        <dbReference type="Proteomes" id="UP000251584"/>
    </source>
</evidence>
<keyword evidence="2" id="KW-1003">Cell membrane</keyword>
<evidence type="ECO:0000256" key="6">
    <source>
        <dbReference type="SAM" id="Phobius"/>
    </source>
</evidence>
<dbReference type="GO" id="GO:0005886">
    <property type="term" value="C:plasma membrane"/>
    <property type="evidence" value="ECO:0007669"/>
    <property type="project" value="UniProtKB-SubCell"/>
</dbReference>
<dbReference type="Proteomes" id="UP000251584">
    <property type="component" value="Unassembled WGS sequence"/>
</dbReference>
<name>A0A2X2XQV3_CITKO</name>
<dbReference type="AlphaFoldDB" id="A0A2X2XQV3"/>
<evidence type="ECO:0000256" key="2">
    <source>
        <dbReference type="ARBA" id="ARBA00022475"/>
    </source>
</evidence>
<accession>A0A2X2XQV3</accession>
<keyword evidence="3 6" id="KW-0812">Transmembrane</keyword>
<evidence type="ECO:0000256" key="5">
    <source>
        <dbReference type="ARBA" id="ARBA00023136"/>
    </source>
</evidence>
<keyword evidence="5 6" id="KW-0472">Membrane</keyword>
<comment type="subcellular location">
    <subcellularLocation>
        <location evidence="1">Cell membrane</location>
        <topology evidence="1">Multi-pass membrane protein</topology>
    </subcellularLocation>
</comment>
<gene>
    <name evidence="7" type="ORF">NCTC10786_02572</name>
</gene>
<dbReference type="Pfam" id="PF03606">
    <property type="entry name" value="DcuC"/>
    <property type="match status" value="1"/>
</dbReference>
<feature type="transmembrane region" description="Helical" evidence="6">
    <location>
        <begin position="12"/>
        <end position="40"/>
    </location>
</feature>
<evidence type="ECO:0000313" key="7">
    <source>
        <dbReference type="EMBL" id="SQB28790.1"/>
    </source>
</evidence>
<organism evidence="7 8">
    <name type="scientific">Citrobacter koseri</name>
    <name type="common">Citrobacter diversus</name>
    <dbReference type="NCBI Taxonomy" id="545"/>
    <lineage>
        <taxon>Bacteria</taxon>
        <taxon>Pseudomonadati</taxon>
        <taxon>Pseudomonadota</taxon>
        <taxon>Gammaproteobacteria</taxon>
        <taxon>Enterobacterales</taxon>
        <taxon>Enterobacteriaceae</taxon>
        <taxon>Citrobacter</taxon>
    </lineage>
</organism>
<evidence type="ECO:0000256" key="3">
    <source>
        <dbReference type="ARBA" id="ARBA00022692"/>
    </source>
</evidence>
<feature type="transmembrane region" description="Helical" evidence="6">
    <location>
        <begin position="52"/>
        <end position="71"/>
    </location>
</feature>
<dbReference type="EMBL" id="UAVY01000004">
    <property type="protein sequence ID" value="SQB28790.1"/>
    <property type="molecule type" value="Genomic_DNA"/>
</dbReference>
<proteinExistence type="predicted"/>
<evidence type="ECO:0000256" key="4">
    <source>
        <dbReference type="ARBA" id="ARBA00022989"/>
    </source>
</evidence>
<reference evidence="7 8" key="1">
    <citation type="submission" date="2018-06" db="EMBL/GenBank/DDBJ databases">
        <authorList>
            <consortium name="Pathogen Informatics"/>
            <person name="Doyle S."/>
        </authorList>
    </citation>
    <scope>NUCLEOTIDE SEQUENCE [LARGE SCALE GENOMIC DNA]</scope>
    <source>
        <strain evidence="7 8">NCTC10786</strain>
    </source>
</reference>
<dbReference type="InterPro" id="IPR018385">
    <property type="entry name" value="C4_dicarb_anaerob_car-like"/>
</dbReference>
<keyword evidence="4 6" id="KW-1133">Transmembrane helix</keyword>
<sequence length="114" mass="12676">MVRLGYDSITTVLVTYIATQIGFASSWMNPFCVVVAQGIAGVPVLSGSSLRIVVWFVSTLIGLLFTLTYAARVKKNPHLSRVHESDRYFREKQDEIAQRPFTAGDWLVLIVLTG</sequence>
<evidence type="ECO:0000256" key="1">
    <source>
        <dbReference type="ARBA" id="ARBA00004651"/>
    </source>
</evidence>
<protein>
    <submittedName>
        <fullName evidence="7">C4-dicarboxylate anaerobic transporter</fullName>
    </submittedName>
</protein>